<evidence type="ECO:0000256" key="9">
    <source>
        <dbReference type="ARBA" id="ARBA00023065"/>
    </source>
</evidence>
<dbReference type="Pfam" id="PF00895">
    <property type="entry name" value="ATP-synt_8"/>
    <property type="match status" value="1"/>
</dbReference>
<evidence type="ECO:0000256" key="4">
    <source>
        <dbReference type="ARBA" id="ARBA00022448"/>
    </source>
</evidence>
<geneLocation type="mitochondrion" evidence="14"/>
<dbReference type="GO" id="GO:0031966">
    <property type="term" value="C:mitochondrial membrane"/>
    <property type="evidence" value="ECO:0007669"/>
    <property type="project" value="UniProtKB-SubCell"/>
</dbReference>
<comment type="subunit">
    <text evidence="3">F-type ATPases have 2 components, CF(1) - the catalytic core - and CF(0) - the membrane proton channel.</text>
</comment>
<evidence type="ECO:0000256" key="12">
    <source>
        <dbReference type="RuleBase" id="RU003661"/>
    </source>
</evidence>
<reference evidence="14" key="1">
    <citation type="submission" date="2015-12" db="EMBL/GenBank/DDBJ databases">
        <authorList>
            <person name="Shamseldin A."/>
            <person name="Moawad H."/>
            <person name="Abd El-Rahim W.M."/>
            <person name="Sadowsky M.J."/>
        </authorList>
    </citation>
    <scope>NUCLEOTIDE SEQUENCE</scope>
</reference>
<gene>
    <name evidence="14" type="primary">atp8</name>
</gene>
<evidence type="ECO:0000256" key="2">
    <source>
        <dbReference type="ARBA" id="ARBA00008892"/>
    </source>
</evidence>
<evidence type="ECO:0000256" key="13">
    <source>
        <dbReference type="SAM" id="Phobius"/>
    </source>
</evidence>
<dbReference type="GO" id="GO:0015986">
    <property type="term" value="P:proton motive force-driven ATP synthesis"/>
    <property type="evidence" value="ECO:0007669"/>
    <property type="project" value="InterPro"/>
</dbReference>
<dbReference type="EMBL" id="KU362925">
    <property type="protein sequence ID" value="AOH05868.1"/>
    <property type="molecule type" value="Genomic_DNA"/>
</dbReference>
<protein>
    <recommendedName>
        <fullName evidence="12">ATP synthase complex subunit 8</fullName>
    </recommendedName>
</protein>
<organism evidence="14">
    <name type="scientific">Filhollianassa ceramica</name>
    <dbReference type="NCBI Taxonomy" id="2734693"/>
    <lineage>
        <taxon>Eukaryota</taxon>
        <taxon>Metazoa</taxon>
        <taxon>Ecdysozoa</taxon>
        <taxon>Arthropoda</taxon>
        <taxon>Crustacea</taxon>
        <taxon>Multicrustacea</taxon>
        <taxon>Malacostraca</taxon>
        <taxon>Eumalacostraca</taxon>
        <taxon>Eucarida</taxon>
        <taxon>Decapoda</taxon>
        <taxon>Pleocyemata</taxon>
        <taxon>Axiidea</taxon>
        <taxon>Callianassidae</taxon>
        <taxon>Filhollianassa</taxon>
    </lineage>
</organism>
<keyword evidence="11 13" id="KW-0472">Membrane</keyword>
<evidence type="ECO:0000256" key="1">
    <source>
        <dbReference type="ARBA" id="ARBA00004304"/>
    </source>
</evidence>
<evidence type="ECO:0000256" key="10">
    <source>
        <dbReference type="ARBA" id="ARBA00023128"/>
    </source>
</evidence>
<keyword evidence="4 12" id="KW-0813">Transport</keyword>
<feature type="transmembrane region" description="Helical" evidence="13">
    <location>
        <begin position="12"/>
        <end position="33"/>
    </location>
</feature>
<keyword evidence="9 12" id="KW-0406">Ion transport</keyword>
<dbReference type="GO" id="GO:0015078">
    <property type="term" value="F:proton transmembrane transporter activity"/>
    <property type="evidence" value="ECO:0007669"/>
    <property type="project" value="InterPro"/>
</dbReference>
<dbReference type="InterPro" id="IPR001421">
    <property type="entry name" value="ATP8_metazoa"/>
</dbReference>
<keyword evidence="10 12" id="KW-0496">Mitochondrion</keyword>
<proteinExistence type="inferred from homology"/>
<keyword evidence="8 13" id="KW-1133">Transmembrane helix</keyword>
<keyword evidence="7 12" id="KW-0375">Hydrogen ion transport</keyword>
<evidence type="ECO:0000256" key="3">
    <source>
        <dbReference type="ARBA" id="ARBA00011291"/>
    </source>
</evidence>
<dbReference type="GO" id="GO:0045259">
    <property type="term" value="C:proton-transporting ATP synthase complex"/>
    <property type="evidence" value="ECO:0007669"/>
    <property type="project" value="UniProtKB-KW"/>
</dbReference>
<comment type="subcellular location">
    <subcellularLocation>
        <location evidence="1 12">Mitochondrion membrane</location>
        <topology evidence="1 12">Single-pass membrane protein</topology>
    </subcellularLocation>
</comment>
<evidence type="ECO:0000256" key="5">
    <source>
        <dbReference type="ARBA" id="ARBA00022547"/>
    </source>
</evidence>
<keyword evidence="5 12" id="KW-0138">CF(0)</keyword>
<name>A0A1B3TRC8_9EUCA</name>
<comment type="similarity">
    <text evidence="2 12">Belongs to the ATPase protein 8 family.</text>
</comment>
<accession>A0A1B3TRC8</accession>
<keyword evidence="6 12" id="KW-0812">Transmembrane</keyword>
<evidence type="ECO:0000313" key="14">
    <source>
        <dbReference type="EMBL" id="AOH05868.1"/>
    </source>
</evidence>
<evidence type="ECO:0000256" key="6">
    <source>
        <dbReference type="ARBA" id="ARBA00022692"/>
    </source>
</evidence>
<evidence type="ECO:0000256" key="8">
    <source>
        <dbReference type="ARBA" id="ARBA00022989"/>
    </source>
</evidence>
<evidence type="ECO:0000256" key="7">
    <source>
        <dbReference type="ARBA" id="ARBA00022781"/>
    </source>
</evidence>
<dbReference type="AlphaFoldDB" id="A0A1B3TRC8"/>
<evidence type="ECO:0000256" key="11">
    <source>
        <dbReference type="ARBA" id="ARBA00023136"/>
    </source>
</evidence>
<sequence>MPQMAPLMWLPLMLMIVLTFMIFLTMNYFFSFVKSDSKSVQKTELLEKIWQW</sequence>